<dbReference type="AlphaFoldDB" id="A0A6L9QFN5"/>
<evidence type="ECO:0000313" key="2">
    <source>
        <dbReference type="Proteomes" id="UP000475532"/>
    </source>
</evidence>
<protein>
    <submittedName>
        <fullName evidence="1">MarR family transcriptional regulator</fullName>
    </submittedName>
</protein>
<proteinExistence type="predicted"/>
<accession>A0A6L9QFN5</accession>
<evidence type="ECO:0000313" key="1">
    <source>
        <dbReference type="EMBL" id="NEA24271.1"/>
    </source>
</evidence>
<name>A0A6L9QFN5_9ACTN</name>
<gene>
    <name evidence="1" type="ORF">G3I70_17490</name>
</gene>
<feature type="non-terminal residue" evidence="1">
    <location>
        <position position="1"/>
    </location>
</feature>
<dbReference type="Proteomes" id="UP000475532">
    <property type="component" value="Unassembled WGS sequence"/>
</dbReference>
<sequence length="46" mass="4625">AKRLAELLAGLPAADREAIAAALPALDRLAGAALGVPDTTTGREQE</sequence>
<organism evidence="1 2">
    <name type="scientific">Actinomadura bangladeshensis</name>
    <dbReference type="NCBI Taxonomy" id="453573"/>
    <lineage>
        <taxon>Bacteria</taxon>
        <taxon>Bacillati</taxon>
        <taxon>Actinomycetota</taxon>
        <taxon>Actinomycetes</taxon>
        <taxon>Streptosporangiales</taxon>
        <taxon>Thermomonosporaceae</taxon>
        <taxon>Actinomadura</taxon>
    </lineage>
</organism>
<dbReference type="EMBL" id="JAAGLI010000432">
    <property type="protein sequence ID" value="NEA24271.1"/>
    <property type="molecule type" value="Genomic_DNA"/>
</dbReference>
<comment type="caution">
    <text evidence="1">The sequence shown here is derived from an EMBL/GenBank/DDBJ whole genome shotgun (WGS) entry which is preliminary data.</text>
</comment>
<reference evidence="1 2" key="1">
    <citation type="submission" date="2020-01" db="EMBL/GenBank/DDBJ databases">
        <title>Insect and environment-associated Actinomycetes.</title>
        <authorList>
            <person name="Currrie C."/>
            <person name="Chevrette M."/>
            <person name="Carlson C."/>
            <person name="Stubbendieck R."/>
            <person name="Wendt-Pienkowski E."/>
        </authorList>
    </citation>
    <scope>NUCLEOTIDE SEQUENCE [LARGE SCALE GENOMIC DNA]</scope>
    <source>
        <strain evidence="1 2">SID10258</strain>
    </source>
</reference>